<evidence type="ECO:0000313" key="3">
    <source>
        <dbReference type="Proteomes" id="UP000266673"/>
    </source>
</evidence>
<keyword evidence="1" id="KW-0812">Transmembrane</keyword>
<name>A0A397TWY6_9GLOM</name>
<proteinExistence type="predicted"/>
<feature type="transmembrane region" description="Helical" evidence="1">
    <location>
        <begin position="224"/>
        <end position="243"/>
    </location>
</feature>
<dbReference type="AlphaFoldDB" id="A0A397TWY6"/>
<evidence type="ECO:0000313" key="2">
    <source>
        <dbReference type="EMBL" id="RIB02542.1"/>
    </source>
</evidence>
<sequence length="250" mass="30249">MIYQLILLPREFTEIEDRIRSVTRQNYQELDDDREIFNMLEQLNDLNINVPMRRRMIYRLDYFRRTHFHYFQYLNYIDNQLNSIQKLNGLYKEILKEKDITEVQRKDLLNRLNPLIIPLFFSNCICKFDHHEFHSCCYTIHVSQIINNPTKITKQDTNFMFDLAKRLALPKKYKLLEKIINRVKLEDRLLLEANTIIFDAIENSKLTHDNQQQLHNLHIKRFTFFSYQVAISLIVNIVNGFALHRQILAN</sequence>
<comment type="caution">
    <text evidence="2">The sequence shown here is derived from an EMBL/GenBank/DDBJ whole genome shotgun (WGS) entry which is preliminary data.</text>
</comment>
<keyword evidence="3" id="KW-1185">Reference proteome</keyword>
<dbReference type="Proteomes" id="UP000266673">
    <property type="component" value="Unassembled WGS sequence"/>
</dbReference>
<gene>
    <name evidence="2" type="ORF">C2G38_2227555</name>
</gene>
<reference evidence="2 3" key="1">
    <citation type="submission" date="2018-06" db="EMBL/GenBank/DDBJ databases">
        <title>Comparative genomics reveals the genomic features of Rhizophagus irregularis, R. cerebriforme, R. diaphanum and Gigaspora rosea, and their symbiotic lifestyle signature.</title>
        <authorList>
            <person name="Morin E."/>
            <person name="San Clemente H."/>
            <person name="Chen E.C.H."/>
            <person name="De La Providencia I."/>
            <person name="Hainaut M."/>
            <person name="Kuo A."/>
            <person name="Kohler A."/>
            <person name="Murat C."/>
            <person name="Tang N."/>
            <person name="Roy S."/>
            <person name="Loubradou J."/>
            <person name="Henrissat B."/>
            <person name="Grigoriev I.V."/>
            <person name="Corradi N."/>
            <person name="Roux C."/>
            <person name="Martin F.M."/>
        </authorList>
    </citation>
    <scope>NUCLEOTIDE SEQUENCE [LARGE SCALE GENOMIC DNA]</scope>
    <source>
        <strain evidence="2 3">DAOM 194757</strain>
    </source>
</reference>
<evidence type="ECO:0000256" key="1">
    <source>
        <dbReference type="SAM" id="Phobius"/>
    </source>
</evidence>
<organism evidence="2 3">
    <name type="scientific">Gigaspora rosea</name>
    <dbReference type="NCBI Taxonomy" id="44941"/>
    <lineage>
        <taxon>Eukaryota</taxon>
        <taxon>Fungi</taxon>
        <taxon>Fungi incertae sedis</taxon>
        <taxon>Mucoromycota</taxon>
        <taxon>Glomeromycotina</taxon>
        <taxon>Glomeromycetes</taxon>
        <taxon>Diversisporales</taxon>
        <taxon>Gigasporaceae</taxon>
        <taxon>Gigaspora</taxon>
    </lineage>
</organism>
<accession>A0A397TWY6</accession>
<protein>
    <submittedName>
        <fullName evidence="2">Uncharacterized protein</fullName>
    </submittedName>
</protein>
<dbReference type="EMBL" id="QKWP01002663">
    <property type="protein sequence ID" value="RIB02542.1"/>
    <property type="molecule type" value="Genomic_DNA"/>
</dbReference>
<keyword evidence="1" id="KW-1133">Transmembrane helix</keyword>
<keyword evidence="1" id="KW-0472">Membrane</keyword>